<dbReference type="EMBL" id="BEXT01000001">
    <property type="protein sequence ID" value="GBC61225.1"/>
    <property type="molecule type" value="Genomic_DNA"/>
</dbReference>
<dbReference type="RefSeq" id="WP_124328540.1">
    <property type="nucleotide sequence ID" value="NZ_BEXT01000001.1"/>
</dbReference>
<dbReference type="Gene3D" id="3.20.20.140">
    <property type="entry name" value="Metal-dependent hydrolases"/>
    <property type="match status" value="1"/>
</dbReference>
<organism evidence="2 3">
    <name type="scientific">Desulfonema ishimotonii</name>
    <dbReference type="NCBI Taxonomy" id="45657"/>
    <lineage>
        <taxon>Bacteria</taxon>
        <taxon>Pseudomonadati</taxon>
        <taxon>Thermodesulfobacteriota</taxon>
        <taxon>Desulfobacteria</taxon>
        <taxon>Desulfobacterales</taxon>
        <taxon>Desulfococcaceae</taxon>
        <taxon>Desulfonema</taxon>
    </lineage>
</organism>
<dbReference type="InterPro" id="IPR033932">
    <property type="entry name" value="YtcJ-like"/>
</dbReference>
<dbReference type="GO" id="GO:0016810">
    <property type="term" value="F:hydrolase activity, acting on carbon-nitrogen (but not peptide) bonds"/>
    <property type="evidence" value="ECO:0007669"/>
    <property type="project" value="InterPro"/>
</dbReference>
<gene>
    <name evidence="2" type="ORF">DENIS_2185</name>
</gene>
<dbReference type="Proteomes" id="UP000288096">
    <property type="component" value="Unassembled WGS sequence"/>
</dbReference>
<accession>A0A401FW78</accession>
<reference evidence="3" key="1">
    <citation type="submission" date="2017-11" db="EMBL/GenBank/DDBJ databases">
        <authorList>
            <person name="Watanabe M."/>
            <person name="Kojima H."/>
        </authorList>
    </citation>
    <scope>NUCLEOTIDE SEQUENCE [LARGE SCALE GENOMIC DNA]</scope>
    <source>
        <strain evidence="3">Tokyo 01</strain>
    </source>
</reference>
<dbReference type="InterPro" id="IPR013108">
    <property type="entry name" value="Amidohydro_3"/>
</dbReference>
<dbReference type="AlphaFoldDB" id="A0A401FW78"/>
<sequence length="541" mass="58915">MADLIAINGNIQTQNPQRPRAEALAVCGGRISAVGDTAEIRAMARPGTQVIDLKGRLTLPGFTESHIHFYDWSVGRKWPEISAVRSLGELLSVVRAAAGDPAKREVSGGWIIGQGWNESGWPEGRMPNRDDLDRVAGQRPVILWRSDLHLAVASSRALSLAGITAQTPDPDQGVICRDKTGRPTGILQDLAINRVKAEIPAVTEAEAMSAMTDAMSALHALGITGIHDLRLMDGTEGPPCFRALQRLNAENRLRLRVWTCIPGHLMDDAIRLGLRTGMGDDMLRIGHVKLFSDGGLGAHTAWMSEPFADGSCGIPLRPMSDIADMLRRAEGAGLAVAVHAIGDRANRELIRVFEQLERERPESAHHTRSRVPHRMEHLQLMQTEDIERLARLDIVGSVQPRQATDDIILTDRELGERGRLAYRFRDMLTHGIPLTFGSDCPVTAPDPLSGIHAAVTRQREDGTPEGGWYPEQRIRVAQAIHGYTVGPAKATGQWADAGSLTPGKLADFVVTDRDIRTADPGEIPETRVVLTVLGGNVVYEG</sequence>
<reference evidence="3" key="2">
    <citation type="submission" date="2019-01" db="EMBL/GenBank/DDBJ databases">
        <title>Genome sequence of Desulfonema ishimotonii strain Tokyo 01.</title>
        <authorList>
            <person name="Fukui M."/>
        </authorList>
    </citation>
    <scope>NUCLEOTIDE SEQUENCE [LARGE SCALE GENOMIC DNA]</scope>
    <source>
        <strain evidence="3">Tokyo 01</strain>
    </source>
</reference>
<keyword evidence="3" id="KW-1185">Reference proteome</keyword>
<feature type="domain" description="Amidohydrolase 3" evidence="1">
    <location>
        <begin position="49"/>
        <end position="539"/>
    </location>
</feature>
<dbReference type="PANTHER" id="PTHR22642">
    <property type="entry name" value="IMIDAZOLONEPROPIONASE"/>
    <property type="match status" value="1"/>
</dbReference>
<proteinExistence type="predicted"/>
<dbReference type="OrthoDB" id="5485695at2"/>
<protein>
    <submittedName>
        <fullName evidence="2">Amidohydrolase</fullName>
    </submittedName>
</protein>
<dbReference type="SUPFAM" id="SSF51556">
    <property type="entry name" value="Metallo-dependent hydrolases"/>
    <property type="match status" value="1"/>
</dbReference>
<dbReference type="PANTHER" id="PTHR22642:SF2">
    <property type="entry name" value="PROTEIN LONG AFTER FAR-RED 3"/>
    <property type="match status" value="1"/>
</dbReference>
<keyword evidence="2" id="KW-0378">Hydrolase</keyword>
<dbReference type="InterPro" id="IPR032466">
    <property type="entry name" value="Metal_Hydrolase"/>
</dbReference>
<evidence type="ECO:0000313" key="2">
    <source>
        <dbReference type="EMBL" id="GBC61225.1"/>
    </source>
</evidence>
<dbReference type="Pfam" id="PF07969">
    <property type="entry name" value="Amidohydro_3"/>
    <property type="match status" value="1"/>
</dbReference>
<evidence type="ECO:0000313" key="3">
    <source>
        <dbReference type="Proteomes" id="UP000288096"/>
    </source>
</evidence>
<dbReference type="InterPro" id="IPR011059">
    <property type="entry name" value="Metal-dep_hydrolase_composite"/>
</dbReference>
<evidence type="ECO:0000259" key="1">
    <source>
        <dbReference type="Pfam" id="PF07969"/>
    </source>
</evidence>
<comment type="caution">
    <text evidence="2">The sequence shown here is derived from an EMBL/GenBank/DDBJ whole genome shotgun (WGS) entry which is preliminary data.</text>
</comment>
<dbReference type="SUPFAM" id="SSF51338">
    <property type="entry name" value="Composite domain of metallo-dependent hydrolases"/>
    <property type="match status" value="1"/>
</dbReference>
<name>A0A401FW78_9BACT</name>
<dbReference type="CDD" id="cd01300">
    <property type="entry name" value="YtcJ_like"/>
    <property type="match status" value="1"/>
</dbReference>
<dbReference type="Gene3D" id="2.30.40.10">
    <property type="entry name" value="Urease, subunit C, domain 1"/>
    <property type="match status" value="1"/>
</dbReference>
<dbReference type="Gene3D" id="3.10.310.70">
    <property type="match status" value="1"/>
</dbReference>